<organism evidence="2 3">
    <name type="scientific">Effusibacillus consociatus</name>
    <dbReference type="NCBI Taxonomy" id="1117041"/>
    <lineage>
        <taxon>Bacteria</taxon>
        <taxon>Bacillati</taxon>
        <taxon>Bacillota</taxon>
        <taxon>Bacilli</taxon>
        <taxon>Bacillales</taxon>
        <taxon>Alicyclobacillaceae</taxon>
        <taxon>Effusibacillus</taxon>
    </lineage>
</organism>
<gene>
    <name evidence="2" type="ORF">ACFO8Q_17070</name>
</gene>
<accession>A0ABV9Q4S0</accession>
<evidence type="ECO:0000313" key="2">
    <source>
        <dbReference type="EMBL" id="MFC4769050.1"/>
    </source>
</evidence>
<protein>
    <submittedName>
        <fullName evidence="2">Uncharacterized protein</fullName>
    </submittedName>
</protein>
<feature type="signal peptide" evidence="1">
    <location>
        <begin position="1"/>
        <end position="17"/>
    </location>
</feature>
<proteinExistence type="predicted"/>
<reference evidence="3" key="1">
    <citation type="journal article" date="2019" name="Int. J. Syst. Evol. Microbiol.">
        <title>The Global Catalogue of Microorganisms (GCM) 10K type strain sequencing project: providing services to taxonomists for standard genome sequencing and annotation.</title>
        <authorList>
            <consortium name="The Broad Institute Genomics Platform"/>
            <consortium name="The Broad Institute Genome Sequencing Center for Infectious Disease"/>
            <person name="Wu L."/>
            <person name="Ma J."/>
        </authorList>
    </citation>
    <scope>NUCLEOTIDE SEQUENCE [LARGE SCALE GENOMIC DNA]</scope>
    <source>
        <strain evidence="3">WYCCWR 12678</strain>
    </source>
</reference>
<dbReference type="EMBL" id="JBHSHC010000115">
    <property type="protein sequence ID" value="MFC4769050.1"/>
    <property type="molecule type" value="Genomic_DNA"/>
</dbReference>
<dbReference type="PROSITE" id="PS51257">
    <property type="entry name" value="PROKAR_LIPOPROTEIN"/>
    <property type="match status" value="1"/>
</dbReference>
<evidence type="ECO:0000313" key="3">
    <source>
        <dbReference type="Proteomes" id="UP001596002"/>
    </source>
</evidence>
<keyword evidence="3" id="KW-1185">Reference proteome</keyword>
<evidence type="ECO:0000256" key="1">
    <source>
        <dbReference type="SAM" id="SignalP"/>
    </source>
</evidence>
<dbReference type="RefSeq" id="WP_380027124.1">
    <property type="nucleotide sequence ID" value="NZ_JBHSHC010000115.1"/>
</dbReference>
<keyword evidence="1" id="KW-0732">Signal</keyword>
<comment type="caution">
    <text evidence="2">The sequence shown here is derived from an EMBL/GenBank/DDBJ whole genome shotgun (WGS) entry which is preliminary data.</text>
</comment>
<feature type="chain" id="PRO_5047146342" evidence="1">
    <location>
        <begin position="18"/>
        <end position="200"/>
    </location>
</feature>
<dbReference type="Proteomes" id="UP001596002">
    <property type="component" value="Unassembled WGS sequence"/>
</dbReference>
<sequence length="200" mass="21832">MRFMTVLMLLAGLTVLAGCNNPKQALPKVGGPAIQGVIGEGPISELDLPIVERQLLEGMKIRAAGERPLKIVQTAHTSRVSYVLYSMPNNDGLAVVSKQGPNVRILNRIPIVPGDPNKNLVSYNTIVAGNPWDPDNGVVFGIVYNPYIKTIEAFFRDTTKVKVDVTNPRGFIIIRPGADTRFVQINAIGDGGLWWTQDTR</sequence>
<name>A0ABV9Q4S0_9BACL</name>